<evidence type="ECO:0000313" key="4">
    <source>
        <dbReference type="EMBL" id="KAH3821849.1"/>
    </source>
</evidence>
<keyword evidence="2" id="KW-0812">Transmembrane</keyword>
<evidence type="ECO:0000256" key="2">
    <source>
        <dbReference type="SAM" id="Phobius"/>
    </source>
</evidence>
<feature type="region of interest" description="Disordered" evidence="1">
    <location>
        <begin position="832"/>
        <end position="875"/>
    </location>
</feature>
<dbReference type="EMBL" id="JAIWYP010000005">
    <property type="protein sequence ID" value="KAH3821849.1"/>
    <property type="molecule type" value="Genomic_DNA"/>
</dbReference>
<feature type="compositionally biased region" description="Basic and acidic residues" evidence="1">
    <location>
        <begin position="832"/>
        <end position="849"/>
    </location>
</feature>
<evidence type="ECO:0000313" key="5">
    <source>
        <dbReference type="Proteomes" id="UP000828390"/>
    </source>
</evidence>
<feature type="compositionally biased region" description="Polar residues" evidence="1">
    <location>
        <begin position="41"/>
        <end position="51"/>
    </location>
</feature>
<protein>
    <submittedName>
        <fullName evidence="4">Uncharacterized protein</fullName>
    </submittedName>
</protein>
<accession>A0A9D4GUS9</accession>
<name>A0A9D4GUS9_DREPO</name>
<feature type="compositionally biased region" description="Basic and acidic residues" evidence="1">
    <location>
        <begin position="689"/>
        <end position="713"/>
    </location>
</feature>
<feature type="region of interest" description="Disordered" evidence="1">
    <location>
        <begin position="684"/>
        <end position="721"/>
    </location>
</feature>
<feature type="compositionally biased region" description="Basic and acidic residues" evidence="1">
    <location>
        <begin position="30"/>
        <end position="40"/>
    </location>
</feature>
<feature type="compositionally biased region" description="Basic and acidic residues" evidence="1">
    <location>
        <begin position="864"/>
        <end position="875"/>
    </location>
</feature>
<feature type="chain" id="PRO_5039457980" evidence="3">
    <location>
        <begin position="24"/>
        <end position="875"/>
    </location>
</feature>
<feature type="region of interest" description="Disordered" evidence="1">
    <location>
        <begin position="778"/>
        <end position="801"/>
    </location>
</feature>
<proteinExistence type="predicted"/>
<keyword evidence="2" id="KW-1133">Transmembrane helix</keyword>
<comment type="caution">
    <text evidence="4">The sequence shown here is derived from an EMBL/GenBank/DDBJ whole genome shotgun (WGS) entry which is preliminary data.</text>
</comment>
<organism evidence="4 5">
    <name type="scientific">Dreissena polymorpha</name>
    <name type="common">Zebra mussel</name>
    <name type="synonym">Mytilus polymorpha</name>
    <dbReference type="NCBI Taxonomy" id="45954"/>
    <lineage>
        <taxon>Eukaryota</taxon>
        <taxon>Metazoa</taxon>
        <taxon>Spiralia</taxon>
        <taxon>Lophotrochozoa</taxon>
        <taxon>Mollusca</taxon>
        <taxon>Bivalvia</taxon>
        <taxon>Autobranchia</taxon>
        <taxon>Heteroconchia</taxon>
        <taxon>Euheterodonta</taxon>
        <taxon>Imparidentia</taxon>
        <taxon>Neoheterodontei</taxon>
        <taxon>Myida</taxon>
        <taxon>Dreissenoidea</taxon>
        <taxon>Dreissenidae</taxon>
        <taxon>Dreissena</taxon>
    </lineage>
</organism>
<reference evidence="4" key="1">
    <citation type="journal article" date="2019" name="bioRxiv">
        <title>The Genome of the Zebra Mussel, Dreissena polymorpha: A Resource for Invasive Species Research.</title>
        <authorList>
            <person name="McCartney M.A."/>
            <person name="Auch B."/>
            <person name="Kono T."/>
            <person name="Mallez S."/>
            <person name="Zhang Y."/>
            <person name="Obille A."/>
            <person name="Becker A."/>
            <person name="Abrahante J.E."/>
            <person name="Garbe J."/>
            <person name="Badalamenti J.P."/>
            <person name="Herman A."/>
            <person name="Mangelson H."/>
            <person name="Liachko I."/>
            <person name="Sullivan S."/>
            <person name="Sone E.D."/>
            <person name="Koren S."/>
            <person name="Silverstein K.A.T."/>
            <person name="Beckman K.B."/>
            <person name="Gohl D.M."/>
        </authorList>
    </citation>
    <scope>NUCLEOTIDE SEQUENCE</scope>
    <source>
        <strain evidence="4">Duluth1</strain>
        <tissue evidence="4">Whole animal</tissue>
    </source>
</reference>
<evidence type="ECO:0000256" key="3">
    <source>
        <dbReference type="SAM" id="SignalP"/>
    </source>
</evidence>
<feature type="region of interest" description="Disordered" evidence="1">
    <location>
        <begin position="228"/>
        <end position="247"/>
    </location>
</feature>
<keyword evidence="3" id="KW-0732">Signal</keyword>
<keyword evidence="5" id="KW-1185">Reference proteome</keyword>
<feature type="region of interest" description="Disordered" evidence="1">
    <location>
        <begin position="30"/>
        <end position="54"/>
    </location>
</feature>
<dbReference type="Proteomes" id="UP000828390">
    <property type="component" value="Unassembled WGS sequence"/>
</dbReference>
<evidence type="ECO:0000256" key="1">
    <source>
        <dbReference type="SAM" id="MobiDB-lite"/>
    </source>
</evidence>
<gene>
    <name evidence="4" type="ORF">DPMN_123617</name>
</gene>
<reference evidence="4" key="2">
    <citation type="submission" date="2020-11" db="EMBL/GenBank/DDBJ databases">
        <authorList>
            <person name="McCartney M.A."/>
            <person name="Auch B."/>
            <person name="Kono T."/>
            <person name="Mallez S."/>
            <person name="Becker A."/>
            <person name="Gohl D.M."/>
            <person name="Silverstein K.A.T."/>
            <person name="Koren S."/>
            <person name="Bechman K.B."/>
            <person name="Herman A."/>
            <person name="Abrahante J.E."/>
            <person name="Garbe J."/>
        </authorList>
    </citation>
    <scope>NUCLEOTIDE SEQUENCE</scope>
    <source>
        <strain evidence="4">Duluth1</strain>
        <tissue evidence="4">Whole animal</tissue>
    </source>
</reference>
<sequence length="875" mass="94844">MFLPGRSRWTVAGILMLLAFASGGLLPKSHDKRAVPDRKNPVSTKVDNSTPPSDPVEFWKQHNHGLCDMGMVSQRNNTVCCLPTSCKPGYGLVPCNVSGTEDICQQCSEGYIQLLNVSSLDITNTDCFKSNPYNHGKCPLDDFHAVKEGSYSKFWPYSCECAVERCLWKEPHYSSVGTCETVTTCPAHQQLNKSTGKCELCPWYADKDQPGCWPCVINVTLLRLGQPDPNSPKRWTTTTTTSGPSPELPLALSQQVKSDSPESPLGHTTTHIALFSIAVVVALLFIVVSVAICRKYQSNPSACPNWIKDISSLVRGPSQGSTNDVLSTRILPQTIPSSSSDRRASHSPIEVFIPSDTGGLQTRGAQSLLIDPRPMVHNSTHFPTPCRGSLINQGQINGVSAYMGDNQDKSCAMESDTEREPLLPSTLAETQLISRLYKELSNMKNTNGSSSRHGQSALSIPEELNEMYCTLNSEISMEEDIMGVTARSSAGELAVHEAHSSDGSRSSSTRVAALFDDVSTNRTKDLKAIGVEPSREETVLESEFTSGAECVNKKCKGNNANNGNDNSRAGGGSTINFNAPINYSVININIDGGAVRIGGEEELGRRQDELQRLQGRAVAARVSSSTMNETVGAATTLPCNDMNAGISALMSSNENGESCQLVSKDILPYNISLDKKDNKLLSDVDEESHDEKSCNELKKESCHEVEGENKANSDEAASQGVPARPVVRVSPMVHSNSSRNNINHGNSYRHNSGDMAVSIDNSSISSGYMQAHMSEPHSNTTQALTSEQTMGTPSSNRANGGLMSPSTALQMEELKYWRQVSQTVPKTIDCDAGKRETTVDLDADQRETTAVRPGQEEFPDPDQTETKELAADEDC</sequence>
<keyword evidence="2" id="KW-0472">Membrane</keyword>
<dbReference type="AlphaFoldDB" id="A0A9D4GUS9"/>
<feature type="signal peptide" evidence="3">
    <location>
        <begin position="1"/>
        <end position="23"/>
    </location>
</feature>
<feature type="transmembrane region" description="Helical" evidence="2">
    <location>
        <begin position="272"/>
        <end position="292"/>
    </location>
</feature>